<gene>
    <name evidence="8" type="ORF">SAMN04489745_0737</name>
</gene>
<evidence type="ECO:0000256" key="5">
    <source>
        <dbReference type="ARBA" id="ARBA00022989"/>
    </source>
</evidence>
<feature type="transmembrane region" description="Helical" evidence="7">
    <location>
        <begin position="68"/>
        <end position="94"/>
    </location>
</feature>
<evidence type="ECO:0000313" key="8">
    <source>
        <dbReference type="EMBL" id="SEB60242.1"/>
    </source>
</evidence>
<evidence type="ECO:0000256" key="7">
    <source>
        <dbReference type="SAM" id="Phobius"/>
    </source>
</evidence>
<proteinExistence type="inferred from homology"/>
<dbReference type="STRING" id="156980.SAMN04489745_0737"/>
<organism evidence="8 9">
    <name type="scientific">Arthrobacter woluwensis</name>
    <dbReference type="NCBI Taxonomy" id="156980"/>
    <lineage>
        <taxon>Bacteria</taxon>
        <taxon>Bacillati</taxon>
        <taxon>Actinomycetota</taxon>
        <taxon>Actinomycetes</taxon>
        <taxon>Micrococcales</taxon>
        <taxon>Micrococcaceae</taxon>
        <taxon>Arthrobacter</taxon>
    </lineage>
</organism>
<comment type="similarity">
    <text evidence="2">Belongs to the DoxX family.</text>
</comment>
<evidence type="ECO:0000256" key="6">
    <source>
        <dbReference type="ARBA" id="ARBA00023136"/>
    </source>
</evidence>
<evidence type="ECO:0000313" key="9">
    <source>
        <dbReference type="Proteomes" id="UP000182652"/>
    </source>
</evidence>
<dbReference type="PANTHER" id="PTHR33452:SF1">
    <property type="entry name" value="INNER MEMBRANE PROTEIN YPHA-RELATED"/>
    <property type="match status" value="1"/>
</dbReference>
<sequence>MIADSTALDVGILFLRLVVGITMAAHGFQKFFGKGGIGQVAAWFDSIGMKPGRFNAIMAASTETAAGIALALGLFTPLAGAAYVALMVVAFWTVHRHGFFATKDGWEYNLVLGATAVTVATLGAGRLSVDHVFTGTGIAGLLCGWAGLLIAVLLGVVGAVGQLAIFYRPPAPKDR</sequence>
<feature type="transmembrane region" description="Helical" evidence="7">
    <location>
        <begin position="145"/>
        <end position="167"/>
    </location>
</feature>
<dbReference type="InterPro" id="IPR032808">
    <property type="entry name" value="DoxX"/>
</dbReference>
<evidence type="ECO:0000256" key="2">
    <source>
        <dbReference type="ARBA" id="ARBA00006679"/>
    </source>
</evidence>
<accession>A0A1H4KQS2</accession>
<dbReference type="Pfam" id="PF07681">
    <property type="entry name" value="DoxX"/>
    <property type="match status" value="1"/>
</dbReference>
<evidence type="ECO:0000256" key="4">
    <source>
        <dbReference type="ARBA" id="ARBA00022692"/>
    </source>
</evidence>
<dbReference type="PANTHER" id="PTHR33452">
    <property type="entry name" value="OXIDOREDUCTASE CATD-RELATED"/>
    <property type="match status" value="1"/>
</dbReference>
<evidence type="ECO:0000256" key="1">
    <source>
        <dbReference type="ARBA" id="ARBA00004651"/>
    </source>
</evidence>
<dbReference type="GO" id="GO:0005886">
    <property type="term" value="C:plasma membrane"/>
    <property type="evidence" value="ECO:0007669"/>
    <property type="project" value="UniProtKB-SubCell"/>
</dbReference>
<feature type="transmembrane region" description="Helical" evidence="7">
    <location>
        <begin position="106"/>
        <end position="125"/>
    </location>
</feature>
<keyword evidence="4 7" id="KW-0812">Transmembrane</keyword>
<comment type="subcellular location">
    <subcellularLocation>
        <location evidence="1">Cell membrane</location>
        <topology evidence="1">Multi-pass membrane protein</topology>
    </subcellularLocation>
</comment>
<feature type="transmembrane region" description="Helical" evidence="7">
    <location>
        <begin position="7"/>
        <end position="28"/>
    </location>
</feature>
<reference evidence="8 9" key="1">
    <citation type="submission" date="2016-10" db="EMBL/GenBank/DDBJ databases">
        <authorList>
            <person name="de Groot N.N."/>
        </authorList>
    </citation>
    <scope>NUCLEOTIDE SEQUENCE [LARGE SCALE GENOMIC DNA]</scope>
    <source>
        <strain evidence="8 9">DSM 10495</strain>
    </source>
</reference>
<keyword evidence="5 7" id="KW-1133">Transmembrane helix</keyword>
<dbReference type="Proteomes" id="UP000182652">
    <property type="component" value="Unassembled WGS sequence"/>
</dbReference>
<evidence type="ECO:0000256" key="3">
    <source>
        <dbReference type="ARBA" id="ARBA00022475"/>
    </source>
</evidence>
<dbReference type="InterPro" id="IPR051907">
    <property type="entry name" value="DoxX-like_oxidoreductase"/>
</dbReference>
<dbReference type="AlphaFoldDB" id="A0A1H4KQS2"/>
<keyword evidence="3" id="KW-1003">Cell membrane</keyword>
<keyword evidence="9" id="KW-1185">Reference proteome</keyword>
<dbReference type="RefSeq" id="WP_066216164.1">
    <property type="nucleotide sequence ID" value="NZ_FNSN01000003.1"/>
</dbReference>
<keyword evidence="6 7" id="KW-0472">Membrane</keyword>
<name>A0A1H4KQS2_9MICC</name>
<protein>
    <submittedName>
        <fullName evidence="8">Putative oxidoreductase</fullName>
    </submittedName>
</protein>
<dbReference type="EMBL" id="FNSN01000003">
    <property type="protein sequence ID" value="SEB60242.1"/>
    <property type="molecule type" value="Genomic_DNA"/>
</dbReference>